<dbReference type="GeneID" id="54997197"/>
<protein>
    <submittedName>
        <fullName evidence="1">Uncharacterized protein</fullName>
    </submittedName>
</protein>
<gene>
    <name evidence="1" type="primary">ORF_82</name>
    <name evidence="1" type="ORF">S-TIM4_ORF_82</name>
</gene>
<organism evidence="1 2">
    <name type="scientific">Cyanophage S-TIM4</name>
    <dbReference type="NCBI Taxonomy" id="1048189"/>
    <lineage>
        <taxon>Viruses</taxon>
        <taxon>Duplodnaviria</taxon>
        <taxon>Heunggongvirae</taxon>
        <taxon>Uroviricota</taxon>
        <taxon>Caudoviricetes</taxon>
        <taxon>Pantevenvirales</taxon>
        <taxon>Kyanoviridae</taxon>
        <taxon>Thaumasvirus</taxon>
        <taxon>Thaumasvirus stim4</taxon>
    </lineage>
</organism>
<evidence type="ECO:0000313" key="2">
    <source>
        <dbReference type="Proteomes" id="UP000257501"/>
    </source>
</evidence>
<dbReference type="Proteomes" id="UP000257501">
    <property type="component" value="Segment"/>
</dbReference>
<keyword evidence="2" id="KW-1185">Reference proteome</keyword>
<accession>A0A345AWD5</accession>
<proteinExistence type="predicted"/>
<evidence type="ECO:0000313" key="1">
    <source>
        <dbReference type="EMBL" id="AXF41218.1"/>
    </source>
</evidence>
<sequence>MRMTKKQAVQQFRWDWSDFLKSNPSWRGDKIAKRCAFNDFVDALNKDGLVTDYQAYNWSNPF</sequence>
<dbReference type="RefSeq" id="YP_009806339.1">
    <property type="nucleotide sequence ID" value="NC_048015.1"/>
</dbReference>
<dbReference type="EMBL" id="MH512890">
    <property type="protein sequence ID" value="AXF41218.1"/>
    <property type="molecule type" value="Genomic_DNA"/>
</dbReference>
<dbReference type="KEGG" id="vg:54997197"/>
<reference evidence="1 2" key="1">
    <citation type="journal article" date="2011" name="Nature">
        <title>Genomic island variability facilitates Prochlorococcus-virus coexistence.</title>
        <authorList>
            <person name="Avrani S."/>
            <person name="Wurtzel O."/>
            <person name="Sharon I."/>
            <person name="Sorek R."/>
            <person name="Lindell D."/>
        </authorList>
    </citation>
    <scope>NUCLEOTIDE SEQUENCE [LARGE SCALE GENOMIC DNA]</scope>
</reference>
<name>A0A345AWD5_9CAUD</name>